<proteinExistence type="predicted"/>
<dbReference type="Pfam" id="PF05685">
    <property type="entry name" value="Uma2"/>
    <property type="match status" value="1"/>
</dbReference>
<dbReference type="Proteomes" id="UP000236311">
    <property type="component" value="Unassembled WGS sequence"/>
</dbReference>
<organism evidence="2 3">
    <name type="scientific">Acetatifactor muris</name>
    <dbReference type="NCBI Taxonomy" id="879566"/>
    <lineage>
        <taxon>Bacteria</taxon>
        <taxon>Bacillati</taxon>
        <taxon>Bacillota</taxon>
        <taxon>Clostridia</taxon>
        <taxon>Lachnospirales</taxon>
        <taxon>Lachnospiraceae</taxon>
        <taxon>Acetatifactor</taxon>
    </lineage>
</organism>
<evidence type="ECO:0000313" key="3">
    <source>
        <dbReference type="Proteomes" id="UP000236311"/>
    </source>
</evidence>
<dbReference type="AlphaFoldDB" id="A0A2K4ZAP7"/>
<dbReference type="PANTHER" id="PTHR34107">
    <property type="entry name" value="SLL0198 PROTEIN-RELATED"/>
    <property type="match status" value="1"/>
</dbReference>
<reference evidence="2 3" key="1">
    <citation type="submission" date="2018-01" db="EMBL/GenBank/DDBJ databases">
        <authorList>
            <person name="Gaut B.S."/>
            <person name="Morton B.R."/>
            <person name="Clegg M.T."/>
            <person name="Duvall M.R."/>
        </authorList>
    </citation>
    <scope>NUCLEOTIDE SEQUENCE [LARGE SCALE GENOMIC DNA]</scope>
    <source>
        <strain evidence="2">GP69</strain>
    </source>
</reference>
<dbReference type="InterPro" id="IPR008538">
    <property type="entry name" value="Uma2"/>
</dbReference>
<dbReference type="CDD" id="cd06260">
    <property type="entry name" value="DUF820-like"/>
    <property type="match status" value="1"/>
</dbReference>
<protein>
    <recommendedName>
        <fullName evidence="1">Putative restriction endonuclease domain-containing protein</fullName>
    </recommendedName>
</protein>
<dbReference type="InterPro" id="IPR011335">
    <property type="entry name" value="Restrct_endonuc-II-like"/>
</dbReference>
<dbReference type="Gene3D" id="3.90.1570.10">
    <property type="entry name" value="tt1808, chain A"/>
    <property type="match status" value="1"/>
</dbReference>
<dbReference type="EMBL" id="OFSM01000001">
    <property type="protein sequence ID" value="SOY27538.1"/>
    <property type="molecule type" value="Genomic_DNA"/>
</dbReference>
<evidence type="ECO:0000313" key="2">
    <source>
        <dbReference type="EMBL" id="SOY27538.1"/>
    </source>
</evidence>
<evidence type="ECO:0000259" key="1">
    <source>
        <dbReference type="Pfam" id="PF05685"/>
    </source>
</evidence>
<sequence length="181" mass="20736">MELLRQGMYTSDDYWNLPEGERAELIDGEFFNMAPPDYIHQKLTFQLSRTIGNYIKKNQGECEIIPAPFAVNLNADDRRWVEPDISVICDKSKLTDRCCNGAPDFVIEVVSPGSRKMDYGTKMVLYMEAGVKEYWIVDPVKKCTTVYRFEEDAAPVIFPFERDILVGIYGDLSINIAELTK</sequence>
<dbReference type="SUPFAM" id="SSF52980">
    <property type="entry name" value="Restriction endonuclease-like"/>
    <property type="match status" value="1"/>
</dbReference>
<dbReference type="OrthoDB" id="9808428at2"/>
<keyword evidence="3" id="KW-1185">Reference proteome</keyword>
<accession>A0A2K4ZAP7</accession>
<feature type="domain" description="Putative restriction endonuclease" evidence="1">
    <location>
        <begin position="13"/>
        <end position="151"/>
    </location>
</feature>
<name>A0A2K4ZAP7_9FIRM</name>
<dbReference type="InterPro" id="IPR012296">
    <property type="entry name" value="Nuclease_put_TT1808"/>
</dbReference>
<dbReference type="PANTHER" id="PTHR34107:SF4">
    <property type="entry name" value="SLL1222 PROTEIN"/>
    <property type="match status" value="1"/>
</dbReference>
<gene>
    <name evidence="2" type="ORF">AMURIS_00242</name>
</gene>